<feature type="signal peptide" evidence="2">
    <location>
        <begin position="1"/>
        <end position="23"/>
    </location>
</feature>
<feature type="compositionally biased region" description="Basic and acidic residues" evidence="1">
    <location>
        <begin position="483"/>
        <end position="494"/>
    </location>
</feature>
<evidence type="ECO:0000313" key="3">
    <source>
        <dbReference type="EMBL" id="CAG6716865.1"/>
    </source>
</evidence>
<name>A0A8D8V4Y8_9HEMI</name>
<keyword evidence="2" id="KW-0732">Signal</keyword>
<accession>A0A8D8V4Y8</accession>
<feature type="compositionally biased region" description="Basic and acidic residues" evidence="1">
    <location>
        <begin position="179"/>
        <end position="188"/>
    </location>
</feature>
<feature type="region of interest" description="Disordered" evidence="1">
    <location>
        <begin position="175"/>
        <end position="200"/>
    </location>
</feature>
<proteinExistence type="predicted"/>
<dbReference type="AlphaFoldDB" id="A0A8D8V4Y8"/>
<feature type="chain" id="PRO_5036262268" evidence="2">
    <location>
        <begin position="24"/>
        <end position="629"/>
    </location>
</feature>
<evidence type="ECO:0000256" key="2">
    <source>
        <dbReference type="SAM" id="SignalP"/>
    </source>
</evidence>
<reference evidence="3" key="1">
    <citation type="submission" date="2021-05" db="EMBL/GenBank/DDBJ databases">
        <authorList>
            <person name="Alioto T."/>
            <person name="Alioto T."/>
            <person name="Gomez Garrido J."/>
        </authorList>
    </citation>
    <scope>NUCLEOTIDE SEQUENCE</scope>
</reference>
<protein>
    <submittedName>
        <fullName evidence="3">Uncharacterized protein</fullName>
    </submittedName>
</protein>
<feature type="region of interest" description="Disordered" evidence="1">
    <location>
        <begin position="322"/>
        <end position="347"/>
    </location>
</feature>
<feature type="compositionally biased region" description="Polar residues" evidence="1">
    <location>
        <begin position="495"/>
        <end position="505"/>
    </location>
</feature>
<dbReference type="EMBL" id="HBUF01355123">
    <property type="protein sequence ID" value="CAG6716865.1"/>
    <property type="molecule type" value="Transcribed_RNA"/>
</dbReference>
<dbReference type="EMBL" id="HBUF01040769">
    <property type="protein sequence ID" value="CAG6618034.1"/>
    <property type="molecule type" value="Transcribed_RNA"/>
</dbReference>
<evidence type="ECO:0000256" key="1">
    <source>
        <dbReference type="SAM" id="MobiDB-lite"/>
    </source>
</evidence>
<organism evidence="3">
    <name type="scientific">Cacopsylla melanoneura</name>
    <dbReference type="NCBI Taxonomy" id="428564"/>
    <lineage>
        <taxon>Eukaryota</taxon>
        <taxon>Metazoa</taxon>
        <taxon>Ecdysozoa</taxon>
        <taxon>Arthropoda</taxon>
        <taxon>Hexapoda</taxon>
        <taxon>Insecta</taxon>
        <taxon>Pterygota</taxon>
        <taxon>Neoptera</taxon>
        <taxon>Paraneoptera</taxon>
        <taxon>Hemiptera</taxon>
        <taxon>Sternorrhyncha</taxon>
        <taxon>Psylloidea</taxon>
        <taxon>Psyllidae</taxon>
        <taxon>Psyllinae</taxon>
        <taxon>Cacopsylla</taxon>
    </lineage>
</organism>
<feature type="region of interest" description="Disordered" evidence="1">
    <location>
        <begin position="246"/>
        <end position="301"/>
    </location>
</feature>
<sequence>MLAKPTQLMLFFVLLSLTKLSFGAILPAKQEPIESKIKDSQEPSFDAIQLDTPDSKSQDSETVTQIDYTSLALQIIHKENSSLGLTTTLDLYEFDQIFIIQRHVDSISIEVLQVYLHFTVRATCKPNAGDCADQMRHCRTHFCLNHTAIEDDVCNCEPLPDMFDGAFDAENDLELPSTTEKKSKDHIEPGVQKTRNSKNSIENELKSLLETDNDHTFHDTTASQVVLGNKDAQKSKDNVEPLIIISPNKDDPMVKSLFGGSENPTKVNNDLQPLSSLKESNDEPQKTKENVGPQVVGLEPNDPAEQKELESILGLDDLQAMQDQHHEDEDHHKKHTTEDNKHPTKDNTELEHISPHTINFLNIADDLVVSLNKMNPKNNHNLTLVKLVNVQYHFEAAKPTYTVTIECDYPSHGRVECDVTCTIQPWYRPPQILDYFCRHTSSGHHRPTNNRASSKADKPLAKDTAPFNRNAEKNTALSNGNHAVKDPVKKDGKTNNEGAHQNTATPCRDPSQVKLIAEFVMIQMDEIDLDNYRRVLLNVTDVQEELTLDGSGLHYSLSMVMVSTDCLETNSLQDMDDSESCLDSLVNPECPHQYCDVNCVRSLTSDDGPRLVSSECRPVPDSNVGNVHF</sequence>
<dbReference type="Gene3D" id="3.10.450.10">
    <property type="match status" value="1"/>
</dbReference>
<feature type="compositionally biased region" description="Basic and acidic residues" evidence="1">
    <location>
        <begin position="279"/>
        <end position="289"/>
    </location>
</feature>
<feature type="compositionally biased region" description="Basic and acidic residues" evidence="1">
    <location>
        <begin position="323"/>
        <end position="347"/>
    </location>
</feature>
<feature type="compositionally biased region" description="Polar residues" evidence="1">
    <location>
        <begin position="262"/>
        <end position="278"/>
    </location>
</feature>
<feature type="region of interest" description="Disordered" evidence="1">
    <location>
        <begin position="443"/>
        <end position="507"/>
    </location>
</feature>